<proteinExistence type="predicted"/>
<reference evidence="3" key="1">
    <citation type="journal article" date="2019" name="Int. J. Syst. Evol. Microbiol.">
        <title>The Global Catalogue of Microorganisms (GCM) 10K type strain sequencing project: providing services to taxonomists for standard genome sequencing and annotation.</title>
        <authorList>
            <consortium name="The Broad Institute Genomics Platform"/>
            <consortium name="The Broad Institute Genome Sequencing Center for Infectious Disease"/>
            <person name="Wu L."/>
            <person name="Ma J."/>
        </authorList>
    </citation>
    <scope>NUCLEOTIDE SEQUENCE [LARGE SCALE GENOMIC DNA]</scope>
    <source>
        <strain evidence="3">JCM 31921</strain>
    </source>
</reference>
<dbReference type="RefSeq" id="WP_344821552.1">
    <property type="nucleotide sequence ID" value="NZ_BAABEZ010000001.1"/>
</dbReference>
<feature type="chain" id="PRO_5047438195" description="Lipoprotein" evidence="1">
    <location>
        <begin position="23"/>
        <end position="126"/>
    </location>
</feature>
<evidence type="ECO:0000313" key="3">
    <source>
        <dbReference type="Proteomes" id="UP001501410"/>
    </source>
</evidence>
<comment type="caution">
    <text evidence="2">The sequence shown here is derived from an EMBL/GenBank/DDBJ whole genome shotgun (WGS) entry which is preliminary data.</text>
</comment>
<dbReference type="EMBL" id="BAABEZ010000001">
    <property type="protein sequence ID" value="GAA4448376.1"/>
    <property type="molecule type" value="Genomic_DNA"/>
</dbReference>
<protein>
    <recommendedName>
        <fullName evidence="4">Lipoprotein</fullName>
    </recommendedName>
</protein>
<feature type="signal peptide" evidence="1">
    <location>
        <begin position="1"/>
        <end position="22"/>
    </location>
</feature>
<accession>A0ABP8MEY1</accession>
<evidence type="ECO:0008006" key="4">
    <source>
        <dbReference type="Google" id="ProtNLM"/>
    </source>
</evidence>
<organism evidence="2 3">
    <name type="scientific">Rurimicrobium arvi</name>
    <dbReference type="NCBI Taxonomy" id="2049916"/>
    <lineage>
        <taxon>Bacteria</taxon>
        <taxon>Pseudomonadati</taxon>
        <taxon>Bacteroidota</taxon>
        <taxon>Chitinophagia</taxon>
        <taxon>Chitinophagales</taxon>
        <taxon>Chitinophagaceae</taxon>
        <taxon>Rurimicrobium</taxon>
    </lineage>
</organism>
<evidence type="ECO:0000256" key="1">
    <source>
        <dbReference type="SAM" id="SignalP"/>
    </source>
</evidence>
<evidence type="ECO:0000313" key="2">
    <source>
        <dbReference type="EMBL" id="GAA4448376.1"/>
    </source>
</evidence>
<dbReference type="PROSITE" id="PS51257">
    <property type="entry name" value="PROKAR_LIPOPROTEIN"/>
    <property type="match status" value="1"/>
</dbReference>
<keyword evidence="1" id="KW-0732">Signal</keyword>
<name>A0ABP8MEY1_9BACT</name>
<sequence>MKVSTLALLPALLFCSCGSAPRDPDATYFSGDFAGSPLLLSIKQLDDSTVKGESDHKGQHLEMSGKRHSSERGYVYTMREIGQGRFSGVYEFEWDTTANMIFGSWVSIDSSSRTGVMYTLKPDSGK</sequence>
<keyword evidence="3" id="KW-1185">Reference proteome</keyword>
<gene>
    <name evidence="2" type="ORF">GCM10023092_00810</name>
</gene>
<dbReference type="Proteomes" id="UP001501410">
    <property type="component" value="Unassembled WGS sequence"/>
</dbReference>